<evidence type="ECO:0000256" key="10">
    <source>
        <dbReference type="ARBA" id="ARBA00044881"/>
    </source>
</evidence>
<evidence type="ECO:0000256" key="1">
    <source>
        <dbReference type="ARBA" id="ARBA00004155"/>
    </source>
</evidence>
<evidence type="ECO:0000256" key="12">
    <source>
        <dbReference type="ARBA" id="ARBA00044891"/>
    </source>
</evidence>
<dbReference type="GO" id="GO:0022857">
    <property type="term" value="F:transmembrane transporter activity"/>
    <property type="evidence" value="ECO:0007669"/>
    <property type="project" value="InterPro"/>
</dbReference>
<dbReference type="InterPro" id="IPR052187">
    <property type="entry name" value="MFSD1"/>
</dbReference>
<dbReference type="OrthoDB" id="5620971at2"/>
<comment type="subunit">
    <text evidence="24">Homodimer. Interacts with lysosomal protein GLMP (via lumenal domain); the interaction starts while both proteins are still in the endoplasmic reticulum and is required for stabilization of MFSD1 in lysosomes but has no direct effect on its targeting to lysosomes or transporter activity.</text>
</comment>
<comment type="catalytic activity">
    <reaction evidence="13">
        <text>L-alpha-aminoacyl-L-lysine(out) = L-alpha-aminoacyl-L-lysine(in)</text>
        <dbReference type="Rhea" id="RHEA:79383"/>
        <dbReference type="ChEBI" id="CHEBI:229966"/>
    </reaction>
</comment>
<dbReference type="AlphaFoldDB" id="A0A0W0TLL1"/>
<evidence type="ECO:0000313" key="26">
    <source>
        <dbReference type="Proteomes" id="UP000054785"/>
    </source>
</evidence>
<comment type="catalytic activity">
    <reaction evidence="17">
        <text>L-arginyl-glycine(out) = L-arginyl-glycine(in)</text>
        <dbReference type="Rhea" id="RHEA:79391"/>
        <dbReference type="ChEBI" id="CHEBI:229955"/>
    </reaction>
</comment>
<comment type="subcellular location">
    <subcellularLocation>
        <location evidence="1">Lysosome membrane</location>
        <topology evidence="1">Multi-pass membrane protein</topology>
    </subcellularLocation>
</comment>
<dbReference type="PATRIC" id="fig|45065.4.peg.2365"/>
<comment type="catalytic activity">
    <reaction evidence="14">
        <text>L-aspartyl-L-lysine(out) = L-aspartyl-L-lysine(in)</text>
        <dbReference type="Rhea" id="RHEA:79411"/>
        <dbReference type="ChEBI" id="CHEBI:229953"/>
    </reaction>
</comment>
<evidence type="ECO:0000256" key="8">
    <source>
        <dbReference type="ARBA" id="ARBA00044876"/>
    </source>
</evidence>
<evidence type="ECO:0000256" key="15">
    <source>
        <dbReference type="ARBA" id="ARBA00044899"/>
    </source>
</evidence>
<comment type="similarity">
    <text evidence="2">Belongs to the major facilitator superfamily.</text>
</comment>
<dbReference type="Gene3D" id="1.20.1250.20">
    <property type="entry name" value="MFS general substrate transporter like domains"/>
    <property type="match status" value="2"/>
</dbReference>
<evidence type="ECO:0000256" key="13">
    <source>
        <dbReference type="ARBA" id="ARBA00044893"/>
    </source>
</evidence>
<sequence length="438" mass="47643">MPHNDVQSRRNTLFGVLVVAIGAFFYCYEFVLRIIPGALQSELSAAFGHISATAFGQLSAFYYFAYSPMQLPVGMLMDRYGPRRLLTFACLCCTIGSVMFTQTSSFLMAGSGRFLVGFGSSFAFVGVLSLAMNWLPRRYFSLVAGLITTLGMLGLVYGEVKITSMAVNLGWQHVLTMLIYIGMLLTVLTFLLVRDGPKGSSHLHKNALPDFFRNVWVVLASPEIWLIGFVGACLYTSLSVFGELWGKTYLEQAHHLTKVEAARTISAMFLGWAVGAPLAGYLSDLTGKRVFPLVVGAVLALFCISAVLYYPGLSQTTLVALLFFYGVFSGTEIIVFIMGKENSGARLSGTAFAAVNMIVTLGGVIFQPLVGKLLDTFGDAGMVDGQHIYTVLDYQIALSVLPLSLLLVTILAFFLKDKPSVSNHAAESTRQKDCLPES</sequence>
<dbReference type="InterPro" id="IPR036259">
    <property type="entry name" value="MFS_trans_sf"/>
</dbReference>
<gene>
    <name evidence="25" type="ORF">Lgee_2175</name>
</gene>
<evidence type="ECO:0000256" key="2">
    <source>
        <dbReference type="ARBA" id="ARBA00008335"/>
    </source>
</evidence>
<dbReference type="PANTHER" id="PTHR23512:SF3">
    <property type="entry name" value="MAJOR FACILITATOR SUPERFAMILY DOMAIN-CONTAINING PROTEIN 1"/>
    <property type="match status" value="1"/>
</dbReference>
<dbReference type="SUPFAM" id="SSF103473">
    <property type="entry name" value="MFS general substrate transporter"/>
    <property type="match status" value="1"/>
</dbReference>
<dbReference type="Pfam" id="PF07690">
    <property type="entry name" value="MFS_1"/>
    <property type="match status" value="1"/>
</dbReference>
<comment type="caution">
    <text evidence="25">The sequence shown here is derived from an EMBL/GenBank/DDBJ whole genome shotgun (WGS) entry which is preliminary data.</text>
</comment>
<keyword evidence="26" id="KW-1185">Reference proteome</keyword>
<evidence type="ECO:0000256" key="7">
    <source>
        <dbReference type="ARBA" id="ARBA00023228"/>
    </source>
</evidence>
<evidence type="ECO:0000256" key="11">
    <source>
        <dbReference type="ARBA" id="ARBA00044884"/>
    </source>
</evidence>
<evidence type="ECO:0000256" key="6">
    <source>
        <dbReference type="ARBA" id="ARBA00023136"/>
    </source>
</evidence>
<comment type="function">
    <text evidence="23">Lysosomal dipeptide uniporter that selectively exports lysine, arginine or histidine-containing dipeptides with a net positive charge from the lysosome lumen into the cytosol. Could play a role in a specific type of protein O-glycosylation indirectly regulating macrophages migration and tissue invasion. Also essential for liver homeostasis.</text>
</comment>
<comment type="catalytic activity">
    <reaction evidence="10">
        <text>L-alpha-aminoacyl-L-arginine(out) = L-alpha-aminoacyl-L-arginine(in)</text>
        <dbReference type="Rhea" id="RHEA:79367"/>
        <dbReference type="ChEBI" id="CHEBI:229968"/>
    </reaction>
</comment>
<keyword evidence="3" id="KW-0813">Transport</keyword>
<protein>
    <recommendedName>
        <fullName evidence="21">Lysosomal dipeptide transporter MFSD1</fullName>
    </recommendedName>
    <alternativeName>
        <fullName evidence="22">Major facilitator superfamily domain-containing protein 1</fullName>
    </alternativeName>
</protein>
<evidence type="ECO:0000256" key="18">
    <source>
        <dbReference type="ARBA" id="ARBA00044912"/>
    </source>
</evidence>
<evidence type="ECO:0000256" key="22">
    <source>
        <dbReference type="ARBA" id="ARBA00045018"/>
    </source>
</evidence>
<dbReference type="Proteomes" id="UP000054785">
    <property type="component" value="Unassembled WGS sequence"/>
</dbReference>
<comment type="catalytic activity">
    <reaction evidence="20">
        <text>L-lysyl-glycine(out) = L-lysyl-glycine(in)</text>
        <dbReference type="Rhea" id="RHEA:79407"/>
        <dbReference type="ChEBI" id="CHEBI:191202"/>
    </reaction>
</comment>
<evidence type="ECO:0000256" key="3">
    <source>
        <dbReference type="ARBA" id="ARBA00022448"/>
    </source>
</evidence>
<dbReference type="InterPro" id="IPR020846">
    <property type="entry name" value="MFS_dom"/>
</dbReference>
<comment type="catalytic activity">
    <reaction evidence="8">
        <text>L-lysyl-L-alanine(out) = L-lysyl-L-alanine(in)</text>
        <dbReference type="Rhea" id="RHEA:79399"/>
        <dbReference type="ChEBI" id="CHEBI:229954"/>
    </reaction>
</comment>
<keyword evidence="6" id="KW-0472">Membrane</keyword>
<evidence type="ECO:0000256" key="16">
    <source>
        <dbReference type="ARBA" id="ARBA00044900"/>
    </source>
</evidence>
<dbReference type="STRING" id="45065.Lgee_2175"/>
<dbReference type="GO" id="GO:0005765">
    <property type="term" value="C:lysosomal membrane"/>
    <property type="evidence" value="ECO:0007669"/>
    <property type="project" value="UniProtKB-SubCell"/>
</dbReference>
<evidence type="ECO:0000256" key="17">
    <source>
        <dbReference type="ARBA" id="ARBA00044903"/>
    </source>
</evidence>
<accession>A0A0W0TLL1</accession>
<organism evidence="25 26">
    <name type="scientific">Legionella geestiana</name>
    <dbReference type="NCBI Taxonomy" id="45065"/>
    <lineage>
        <taxon>Bacteria</taxon>
        <taxon>Pseudomonadati</taxon>
        <taxon>Pseudomonadota</taxon>
        <taxon>Gammaproteobacteria</taxon>
        <taxon>Legionellales</taxon>
        <taxon>Legionellaceae</taxon>
        <taxon>Legionella</taxon>
    </lineage>
</organism>
<dbReference type="RefSeq" id="WP_115152888.1">
    <property type="nucleotide sequence ID" value="NZ_CAAAHN010000005.1"/>
</dbReference>
<evidence type="ECO:0000256" key="5">
    <source>
        <dbReference type="ARBA" id="ARBA00022989"/>
    </source>
</evidence>
<reference evidence="25 26" key="1">
    <citation type="submission" date="2015-11" db="EMBL/GenBank/DDBJ databases">
        <title>Genomic analysis of 38 Legionella species identifies large and diverse effector repertoires.</title>
        <authorList>
            <person name="Burstein D."/>
            <person name="Amaro F."/>
            <person name="Zusman T."/>
            <person name="Lifshitz Z."/>
            <person name="Cohen O."/>
            <person name="Gilbert J.A."/>
            <person name="Pupko T."/>
            <person name="Shuman H.A."/>
            <person name="Segal G."/>
        </authorList>
    </citation>
    <scope>NUCLEOTIDE SEQUENCE [LARGE SCALE GENOMIC DNA]</scope>
    <source>
        <strain evidence="25 26">ATCC 49504</strain>
    </source>
</reference>
<keyword evidence="4" id="KW-0812">Transmembrane</keyword>
<keyword evidence="7" id="KW-0458">Lysosome</keyword>
<comment type="catalytic activity">
    <reaction evidence="12">
        <text>L-lysyl-L-alpha-amino acid(out) = L-lysyl-L-alpha-amino acid(in)</text>
        <dbReference type="Rhea" id="RHEA:79387"/>
        <dbReference type="ChEBI" id="CHEBI:229965"/>
    </reaction>
</comment>
<comment type="catalytic activity">
    <reaction evidence="15">
        <text>L-arginyl-L-alpha-amino acid(out) = L-arginyl-L-alpha-amino acid(in)</text>
        <dbReference type="Rhea" id="RHEA:79371"/>
        <dbReference type="ChEBI" id="CHEBI:84315"/>
    </reaction>
</comment>
<comment type="catalytic activity">
    <reaction evidence="16">
        <text>L-lysyl-L-lysine(out) = L-lysyl-L-lysine(in)</text>
        <dbReference type="Rhea" id="RHEA:79403"/>
        <dbReference type="ChEBI" id="CHEBI:229956"/>
    </reaction>
</comment>
<evidence type="ECO:0000256" key="23">
    <source>
        <dbReference type="ARBA" id="ARBA00045709"/>
    </source>
</evidence>
<evidence type="ECO:0000256" key="19">
    <source>
        <dbReference type="ARBA" id="ARBA00044919"/>
    </source>
</evidence>
<dbReference type="PANTHER" id="PTHR23512">
    <property type="entry name" value="MAJOR FACILITATOR SUPERFAMILY DOMAIN-CONTAINING PROTEIN 1"/>
    <property type="match status" value="1"/>
</dbReference>
<evidence type="ECO:0000313" key="25">
    <source>
        <dbReference type="EMBL" id="KTC96492.1"/>
    </source>
</evidence>
<evidence type="ECO:0000256" key="21">
    <source>
        <dbReference type="ARBA" id="ARBA00044985"/>
    </source>
</evidence>
<dbReference type="PROSITE" id="PS50850">
    <property type="entry name" value="MFS"/>
    <property type="match status" value="1"/>
</dbReference>
<comment type="catalytic activity">
    <reaction evidence="19">
        <text>L-alanyl-L-lysine(out) = L-alanyl-L-lysine(in)</text>
        <dbReference type="Rhea" id="RHEA:79415"/>
        <dbReference type="ChEBI" id="CHEBI:192470"/>
    </reaction>
</comment>
<keyword evidence="5" id="KW-1133">Transmembrane helix</keyword>
<comment type="catalytic activity">
    <reaction evidence="11">
        <text>L-alpha-aminoacyl-L-histidine(out) = L-alpha-aminoacyl-L-histidine(in)</text>
        <dbReference type="Rhea" id="RHEA:79375"/>
        <dbReference type="ChEBI" id="CHEBI:229967"/>
    </reaction>
</comment>
<comment type="catalytic activity">
    <reaction evidence="18">
        <text>L-histidyl-L-alpha-amino acid(out) = L-histidyl-L-alpha-amino acid(in)</text>
        <dbReference type="Rhea" id="RHEA:79379"/>
        <dbReference type="ChEBI" id="CHEBI:229964"/>
    </reaction>
</comment>
<name>A0A0W0TLL1_9GAMM</name>
<evidence type="ECO:0000256" key="20">
    <source>
        <dbReference type="ARBA" id="ARBA00044924"/>
    </source>
</evidence>
<evidence type="ECO:0000256" key="24">
    <source>
        <dbReference type="ARBA" id="ARBA00046376"/>
    </source>
</evidence>
<comment type="catalytic activity">
    <reaction evidence="9">
        <text>L-histidyl-glycine(out) = L-histidyl-glycine(in)</text>
        <dbReference type="Rhea" id="RHEA:79395"/>
        <dbReference type="ChEBI" id="CHEBI:229957"/>
    </reaction>
</comment>
<proteinExistence type="inferred from homology"/>
<evidence type="ECO:0000256" key="4">
    <source>
        <dbReference type="ARBA" id="ARBA00022692"/>
    </source>
</evidence>
<evidence type="ECO:0000256" key="9">
    <source>
        <dbReference type="ARBA" id="ARBA00044878"/>
    </source>
</evidence>
<dbReference type="InterPro" id="IPR011701">
    <property type="entry name" value="MFS"/>
</dbReference>
<evidence type="ECO:0000256" key="14">
    <source>
        <dbReference type="ARBA" id="ARBA00044898"/>
    </source>
</evidence>
<dbReference type="EMBL" id="LNYC01000074">
    <property type="protein sequence ID" value="KTC96492.1"/>
    <property type="molecule type" value="Genomic_DNA"/>
</dbReference>